<keyword evidence="2" id="KW-1185">Reference proteome</keyword>
<evidence type="ECO:0000313" key="1">
    <source>
        <dbReference type="EMBL" id="GAA5506620.1"/>
    </source>
</evidence>
<accession>A0ABP9VPS0</accession>
<protein>
    <submittedName>
        <fullName evidence="1">Uncharacterized protein</fullName>
    </submittedName>
</protein>
<name>A0ABP9VPS0_9BACT</name>
<reference evidence="1 2" key="1">
    <citation type="submission" date="2024-02" db="EMBL/GenBank/DDBJ databases">
        <title>Rhodopirellula caenicola NBRC 110016.</title>
        <authorList>
            <person name="Ichikawa N."/>
            <person name="Katano-Makiyama Y."/>
            <person name="Hidaka K."/>
        </authorList>
    </citation>
    <scope>NUCLEOTIDE SEQUENCE [LARGE SCALE GENOMIC DNA]</scope>
    <source>
        <strain evidence="1 2">NBRC 110016</strain>
    </source>
</reference>
<evidence type="ECO:0000313" key="2">
    <source>
        <dbReference type="Proteomes" id="UP001416858"/>
    </source>
</evidence>
<proteinExistence type="predicted"/>
<sequence length="177" mass="20202">MLRFANVPFIDHLRPYCGGVCTCPLRKIQNEIMPATFDEFGLRFLYPDNWTSVVDEEEAGNSATLQMPSGGFCSIVRDQSQNLDEQLVDEIRDAIIAEYNEVESEILPIDSFFDNGLAVDLKFYYLDLLIMLRTIVTRIAGQRFVIQIQAESRDFDANEMVFGAILKQIRECDPSDD</sequence>
<dbReference type="Proteomes" id="UP001416858">
    <property type="component" value="Unassembled WGS sequence"/>
</dbReference>
<gene>
    <name evidence="1" type="ORF">Rcae01_02073</name>
</gene>
<organism evidence="1 2">
    <name type="scientific">Novipirellula caenicola</name>
    <dbReference type="NCBI Taxonomy" id="1536901"/>
    <lineage>
        <taxon>Bacteria</taxon>
        <taxon>Pseudomonadati</taxon>
        <taxon>Planctomycetota</taxon>
        <taxon>Planctomycetia</taxon>
        <taxon>Pirellulales</taxon>
        <taxon>Pirellulaceae</taxon>
        <taxon>Novipirellula</taxon>
    </lineage>
</organism>
<dbReference type="EMBL" id="BAABRO010000003">
    <property type="protein sequence ID" value="GAA5506620.1"/>
    <property type="molecule type" value="Genomic_DNA"/>
</dbReference>
<comment type="caution">
    <text evidence="1">The sequence shown here is derived from an EMBL/GenBank/DDBJ whole genome shotgun (WGS) entry which is preliminary data.</text>
</comment>